<sequence>MRGRARPAVRTRSRLSLPLGPPWRRRFFPRPRRKNCSCVAEVRQWSVMAWHIPSTALTGPRCKAKFTTACLTMRAVSRRMLQLGQCAPFCPEERREG</sequence>
<gene>
    <name evidence="1" type="ORF">PODLI_1B007992</name>
</gene>
<dbReference type="AlphaFoldDB" id="A0AA35K0C4"/>
<dbReference type="EMBL" id="OX395128">
    <property type="protein sequence ID" value="CAI5769200.1"/>
    <property type="molecule type" value="Genomic_DNA"/>
</dbReference>
<evidence type="ECO:0000313" key="2">
    <source>
        <dbReference type="Proteomes" id="UP001178461"/>
    </source>
</evidence>
<keyword evidence="2" id="KW-1185">Reference proteome</keyword>
<organism evidence="1 2">
    <name type="scientific">Podarcis lilfordi</name>
    <name type="common">Lilford's wall lizard</name>
    <dbReference type="NCBI Taxonomy" id="74358"/>
    <lineage>
        <taxon>Eukaryota</taxon>
        <taxon>Metazoa</taxon>
        <taxon>Chordata</taxon>
        <taxon>Craniata</taxon>
        <taxon>Vertebrata</taxon>
        <taxon>Euteleostomi</taxon>
        <taxon>Lepidosauria</taxon>
        <taxon>Squamata</taxon>
        <taxon>Bifurcata</taxon>
        <taxon>Unidentata</taxon>
        <taxon>Episquamata</taxon>
        <taxon>Laterata</taxon>
        <taxon>Lacertibaenia</taxon>
        <taxon>Lacertidae</taxon>
        <taxon>Podarcis</taxon>
    </lineage>
</organism>
<dbReference type="Proteomes" id="UP001178461">
    <property type="component" value="Chromosome 3"/>
</dbReference>
<accession>A0AA35K0C4</accession>
<reference evidence="1" key="1">
    <citation type="submission" date="2022-12" db="EMBL/GenBank/DDBJ databases">
        <authorList>
            <person name="Alioto T."/>
            <person name="Alioto T."/>
            <person name="Gomez Garrido J."/>
        </authorList>
    </citation>
    <scope>NUCLEOTIDE SEQUENCE</scope>
</reference>
<proteinExistence type="predicted"/>
<evidence type="ECO:0000313" key="1">
    <source>
        <dbReference type="EMBL" id="CAI5769200.1"/>
    </source>
</evidence>
<protein>
    <submittedName>
        <fullName evidence="1">Uncharacterized protein</fullName>
    </submittedName>
</protein>
<name>A0AA35K0C4_9SAUR</name>